<proteinExistence type="inferred from homology"/>
<dbReference type="GO" id="GO:0050660">
    <property type="term" value="F:flavin adenine dinucleotide binding"/>
    <property type="evidence" value="ECO:0007669"/>
    <property type="project" value="InterPro"/>
</dbReference>
<protein>
    <submittedName>
        <fullName evidence="4">Electron transfer flavoprotein alpha subunit</fullName>
    </submittedName>
</protein>
<dbReference type="InterPro" id="IPR033947">
    <property type="entry name" value="ETF_alpha_N"/>
</dbReference>
<accession>U4KRE5</accession>
<dbReference type="SUPFAM" id="SSF52402">
    <property type="entry name" value="Adenine nucleotide alpha hydrolases-like"/>
    <property type="match status" value="1"/>
</dbReference>
<dbReference type="InterPro" id="IPR014730">
    <property type="entry name" value="ETF_a/b_N"/>
</dbReference>
<dbReference type="OrthoDB" id="9770286at2"/>
<dbReference type="Pfam" id="PF00766">
    <property type="entry name" value="ETF_alpha"/>
    <property type="match status" value="1"/>
</dbReference>
<dbReference type="InterPro" id="IPR029035">
    <property type="entry name" value="DHS-like_NAD/FAD-binding_dom"/>
</dbReference>
<keyword evidence="2" id="KW-0274">FAD</keyword>
<gene>
    <name evidence="4" type="ORF">BN85306570</name>
</gene>
<evidence type="ECO:0000313" key="5">
    <source>
        <dbReference type="Proteomes" id="UP000032737"/>
    </source>
</evidence>
<dbReference type="STRING" id="61635.BN85306570"/>
<dbReference type="AlphaFoldDB" id="U4KRE5"/>
<comment type="cofactor">
    <cofactor evidence="2">
        <name>FAD</name>
        <dbReference type="ChEBI" id="CHEBI:57692"/>
    </cofactor>
    <text evidence="2">Binds 1 FAD per dimer.</text>
</comment>
<dbReference type="InterPro" id="IPR014731">
    <property type="entry name" value="ETF_asu_C"/>
</dbReference>
<evidence type="ECO:0000313" key="4">
    <source>
        <dbReference type="EMBL" id="CCV65678.1"/>
    </source>
</evidence>
<keyword evidence="2" id="KW-0285">Flavoprotein</keyword>
<feature type="binding site" evidence="2">
    <location>
        <position position="292"/>
    </location>
    <ligand>
        <name>FAD</name>
        <dbReference type="ChEBI" id="CHEBI:57692"/>
    </ligand>
</feature>
<comment type="similarity">
    <text evidence="1">Belongs to the ETF alpha-subunit/FixB family.</text>
</comment>
<feature type="binding site" evidence="2">
    <location>
        <begin position="240"/>
        <end position="241"/>
    </location>
    <ligand>
        <name>FAD</name>
        <dbReference type="ChEBI" id="CHEBI:57692"/>
    </ligand>
</feature>
<name>U4KRE5_9MOLU</name>
<evidence type="ECO:0000259" key="3">
    <source>
        <dbReference type="SMART" id="SM00893"/>
    </source>
</evidence>
<dbReference type="RefSeq" id="WP_030004538.1">
    <property type="nucleotide sequence ID" value="NC_022549.1"/>
</dbReference>
<dbReference type="PANTHER" id="PTHR43153">
    <property type="entry name" value="ELECTRON TRANSFER FLAVOPROTEIN ALPHA"/>
    <property type="match status" value="1"/>
</dbReference>
<feature type="domain" description="Electron transfer flavoprotein alpha/beta-subunit N-terminal" evidence="3">
    <location>
        <begin position="5"/>
        <end position="197"/>
    </location>
</feature>
<feature type="binding site" evidence="2">
    <location>
        <position position="217"/>
    </location>
    <ligand>
        <name>FAD</name>
        <dbReference type="ChEBI" id="CHEBI:57692"/>
    </ligand>
</feature>
<reference evidence="4 5" key="1">
    <citation type="journal article" date="2013" name="J. Mol. Microbiol. Biotechnol.">
        <title>Analysis of the Complete Genomes of Acholeplasma brassicae , A. palmae and A. laidlawii and Their Comparison to the Obligate Parasites from ' Candidatus Phytoplasma'.</title>
        <authorList>
            <person name="Kube M."/>
            <person name="Siewert C."/>
            <person name="Migdoll A.M."/>
            <person name="Duduk B."/>
            <person name="Holz S."/>
            <person name="Rabus R."/>
            <person name="Seemuller E."/>
            <person name="Mitrovic J."/>
            <person name="Muller I."/>
            <person name="Buttner C."/>
            <person name="Reinhardt R."/>
        </authorList>
    </citation>
    <scope>NUCLEOTIDE SEQUENCE [LARGE SCALE GENOMIC DNA]</scope>
    <source>
        <strain evidence="5">0502</strain>
    </source>
</reference>
<sequence length="326" mass="36048">MSHKVAIWIEQENNDILPIGLELISETRAQVQDSTHITAIYLGTELNIEDKNKLRKCGANEIVFIKHERLSKYNTQDYTKAICDYMQTRPDVFLIGSTLNGRDLAPRISARLKTGLTADATMLEFENQIDKLLLLATRPALGGNLFATIICQNHVPQMATIRPNIFAIRETEVQVCNNHEYVPMLEVSNDVELLETEILEDKHVDLNKANVVVAGGRGVSTMFSELKRLSNQIGAEVAASRAVVDVNILPKDRLVGQTGTTVRPKVYLAFGISGAIQHIAGMDKSELVIAVNTDPKALIFDIADISIVADAKIVLPLLIKELEILQ</sequence>
<evidence type="ECO:0000256" key="2">
    <source>
        <dbReference type="PIRSR" id="PIRSR000089-1"/>
    </source>
</evidence>
<dbReference type="EMBL" id="FO681348">
    <property type="protein sequence ID" value="CCV65678.1"/>
    <property type="molecule type" value="Genomic_DNA"/>
</dbReference>
<dbReference type="PIRSF" id="PIRSF000089">
    <property type="entry name" value="Electra_flavoP_a"/>
    <property type="match status" value="1"/>
</dbReference>
<feature type="binding site" evidence="2">
    <location>
        <begin position="271"/>
        <end position="278"/>
    </location>
    <ligand>
        <name>FAD</name>
        <dbReference type="ChEBI" id="CHEBI:57692"/>
    </ligand>
</feature>
<evidence type="ECO:0000256" key="1">
    <source>
        <dbReference type="ARBA" id="ARBA00005817"/>
    </source>
</evidence>
<dbReference type="InterPro" id="IPR001308">
    <property type="entry name" value="ETF_a/FixB"/>
</dbReference>
<dbReference type="InterPro" id="IPR014729">
    <property type="entry name" value="Rossmann-like_a/b/a_fold"/>
</dbReference>
<dbReference type="SMART" id="SM00893">
    <property type="entry name" value="ETF"/>
    <property type="match status" value="1"/>
</dbReference>
<dbReference type="GO" id="GO:0009055">
    <property type="term" value="F:electron transfer activity"/>
    <property type="evidence" value="ECO:0007669"/>
    <property type="project" value="InterPro"/>
</dbReference>
<organism evidence="4 5">
    <name type="scientific">Acholeplasma brassicae</name>
    <dbReference type="NCBI Taxonomy" id="61635"/>
    <lineage>
        <taxon>Bacteria</taxon>
        <taxon>Bacillati</taxon>
        <taxon>Mycoplasmatota</taxon>
        <taxon>Mollicutes</taxon>
        <taxon>Acholeplasmatales</taxon>
        <taxon>Acholeplasmataceae</taxon>
        <taxon>Acholeplasma</taxon>
    </lineage>
</organism>
<dbReference type="Gene3D" id="3.40.50.1220">
    <property type="entry name" value="TPP-binding domain"/>
    <property type="match status" value="1"/>
</dbReference>
<dbReference type="CDD" id="cd01715">
    <property type="entry name" value="ETF_alpha"/>
    <property type="match status" value="1"/>
</dbReference>
<dbReference type="Gene3D" id="3.40.50.620">
    <property type="entry name" value="HUPs"/>
    <property type="match status" value="1"/>
</dbReference>
<dbReference type="PANTHER" id="PTHR43153:SF1">
    <property type="entry name" value="ELECTRON TRANSFER FLAVOPROTEIN SUBUNIT ALPHA, MITOCHONDRIAL"/>
    <property type="match status" value="1"/>
</dbReference>
<dbReference type="SUPFAM" id="SSF52467">
    <property type="entry name" value="DHS-like NAD/FAD-binding domain"/>
    <property type="match status" value="1"/>
</dbReference>
<dbReference type="KEGG" id="abra:BN85306570"/>
<keyword evidence="5" id="KW-1185">Reference proteome</keyword>
<dbReference type="Proteomes" id="UP000032737">
    <property type="component" value="Chromosome"/>
</dbReference>
<dbReference type="GO" id="GO:0033539">
    <property type="term" value="P:fatty acid beta-oxidation using acyl-CoA dehydrogenase"/>
    <property type="evidence" value="ECO:0007669"/>
    <property type="project" value="TreeGrafter"/>
</dbReference>
<dbReference type="HOGENOM" id="CLU_034178_1_1_14"/>
<dbReference type="Pfam" id="PF01012">
    <property type="entry name" value="ETF"/>
    <property type="match status" value="1"/>
</dbReference>